<evidence type="ECO:0000256" key="10">
    <source>
        <dbReference type="ARBA" id="ARBA00023146"/>
    </source>
</evidence>
<dbReference type="Gene3D" id="3.30.930.10">
    <property type="entry name" value="Bira Bifunctional Protein, Domain 2"/>
    <property type="match status" value="1"/>
</dbReference>
<gene>
    <name evidence="13" type="primary">alaS</name>
    <name evidence="13" type="ORF">H9806_08515</name>
</gene>
<evidence type="ECO:0000313" key="13">
    <source>
        <dbReference type="EMBL" id="MBU3829139.1"/>
    </source>
</evidence>
<dbReference type="CDD" id="cd00673">
    <property type="entry name" value="AlaRS_core"/>
    <property type="match status" value="1"/>
</dbReference>
<evidence type="ECO:0000256" key="2">
    <source>
        <dbReference type="ARBA" id="ARBA00013168"/>
    </source>
</evidence>
<dbReference type="InterPro" id="IPR045864">
    <property type="entry name" value="aa-tRNA-synth_II/BPL/LPL"/>
</dbReference>
<dbReference type="PANTHER" id="PTHR11777">
    <property type="entry name" value="ALANYL-TRNA SYNTHETASE"/>
    <property type="match status" value="1"/>
</dbReference>
<dbReference type="EC" id="6.1.1.7" evidence="2"/>
<dbReference type="GO" id="GO:0005829">
    <property type="term" value="C:cytosol"/>
    <property type="evidence" value="ECO:0007669"/>
    <property type="project" value="TreeGrafter"/>
</dbReference>
<name>A0A9E2KTI2_9LACO</name>
<comment type="caution">
    <text evidence="13">The sequence shown here is derived from an EMBL/GenBank/DDBJ whole genome shotgun (WGS) entry which is preliminary data.</text>
</comment>
<dbReference type="GO" id="GO:0140096">
    <property type="term" value="F:catalytic activity, acting on a protein"/>
    <property type="evidence" value="ECO:0007669"/>
    <property type="project" value="UniProtKB-ARBA"/>
</dbReference>
<dbReference type="PROSITE" id="PS50860">
    <property type="entry name" value="AA_TRNA_LIGASE_II_ALA"/>
    <property type="match status" value="1"/>
</dbReference>
<dbReference type="PANTHER" id="PTHR11777:SF9">
    <property type="entry name" value="ALANINE--TRNA LIGASE, CYTOPLASMIC"/>
    <property type="match status" value="1"/>
</dbReference>
<keyword evidence="4" id="KW-0820">tRNA-binding</keyword>
<evidence type="ECO:0000256" key="9">
    <source>
        <dbReference type="ARBA" id="ARBA00022917"/>
    </source>
</evidence>
<feature type="region of interest" description="Disordered" evidence="11">
    <location>
        <begin position="173"/>
        <end position="197"/>
    </location>
</feature>
<dbReference type="FunFam" id="3.30.930.10:FF:000046">
    <property type="entry name" value="Alanine--tRNA ligase"/>
    <property type="match status" value="1"/>
</dbReference>
<reference evidence="13" key="1">
    <citation type="journal article" date="2021" name="PeerJ">
        <title>Extensive microbial diversity within the chicken gut microbiome revealed by metagenomics and culture.</title>
        <authorList>
            <person name="Gilroy R."/>
            <person name="Ravi A."/>
            <person name="Getino M."/>
            <person name="Pursley I."/>
            <person name="Horton D.L."/>
            <person name="Alikhan N.F."/>
            <person name="Baker D."/>
            <person name="Gharbi K."/>
            <person name="Hall N."/>
            <person name="Watson M."/>
            <person name="Adriaenssens E.M."/>
            <person name="Foster-Nyarko E."/>
            <person name="Jarju S."/>
            <person name="Secka A."/>
            <person name="Antonio M."/>
            <person name="Oren A."/>
            <person name="Chaudhuri R.R."/>
            <person name="La Ragione R."/>
            <person name="Hildebrand F."/>
            <person name="Pallen M.J."/>
        </authorList>
    </citation>
    <scope>NUCLEOTIDE SEQUENCE</scope>
    <source>
        <strain evidence="13">F6-686</strain>
    </source>
</reference>
<organism evidence="13 14">
    <name type="scientific">Candidatus Lactobacillus pullistercoris</name>
    <dbReference type="NCBI Taxonomy" id="2838636"/>
    <lineage>
        <taxon>Bacteria</taxon>
        <taxon>Bacillati</taxon>
        <taxon>Bacillota</taxon>
        <taxon>Bacilli</taxon>
        <taxon>Lactobacillales</taxon>
        <taxon>Lactobacillaceae</taxon>
        <taxon>Lactobacillus</taxon>
    </lineage>
</organism>
<evidence type="ECO:0000256" key="11">
    <source>
        <dbReference type="SAM" id="MobiDB-lite"/>
    </source>
</evidence>
<dbReference type="Proteomes" id="UP000823844">
    <property type="component" value="Unassembled WGS sequence"/>
</dbReference>
<feature type="non-terminal residue" evidence="13">
    <location>
        <position position="197"/>
    </location>
</feature>
<evidence type="ECO:0000313" key="14">
    <source>
        <dbReference type="Proteomes" id="UP000823844"/>
    </source>
</evidence>
<evidence type="ECO:0000256" key="8">
    <source>
        <dbReference type="ARBA" id="ARBA00022884"/>
    </source>
</evidence>
<dbReference type="InterPro" id="IPR018165">
    <property type="entry name" value="Ala-tRNA-synth_IIc_core"/>
</dbReference>
<feature type="domain" description="Alanyl-transfer RNA synthetases family profile" evidence="12">
    <location>
        <begin position="4"/>
        <end position="197"/>
    </location>
</feature>
<dbReference type="GO" id="GO:0002161">
    <property type="term" value="F:aminoacyl-tRNA deacylase activity"/>
    <property type="evidence" value="ECO:0007669"/>
    <property type="project" value="TreeGrafter"/>
</dbReference>
<dbReference type="Pfam" id="PF01411">
    <property type="entry name" value="tRNA-synt_2c"/>
    <property type="match status" value="1"/>
</dbReference>
<dbReference type="EMBL" id="JAHLFT010000108">
    <property type="protein sequence ID" value="MBU3829139.1"/>
    <property type="molecule type" value="Genomic_DNA"/>
</dbReference>
<dbReference type="GO" id="GO:0016740">
    <property type="term" value="F:transferase activity"/>
    <property type="evidence" value="ECO:0007669"/>
    <property type="project" value="UniProtKB-ARBA"/>
</dbReference>
<dbReference type="SUPFAM" id="SSF55681">
    <property type="entry name" value="Class II aaRS and biotin synthetases"/>
    <property type="match status" value="1"/>
</dbReference>
<dbReference type="GO" id="GO:0005524">
    <property type="term" value="F:ATP binding"/>
    <property type="evidence" value="ECO:0007669"/>
    <property type="project" value="UniProtKB-KW"/>
</dbReference>
<keyword evidence="6" id="KW-0547">Nucleotide-binding</keyword>
<evidence type="ECO:0000256" key="3">
    <source>
        <dbReference type="ARBA" id="ARBA00022490"/>
    </source>
</evidence>
<keyword evidence="3" id="KW-0963">Cytoplasm</keyword>
<keyword evidence="10" id="KW-0030">Aminoacyl-tRNA synthetase</keyword>
<proteinExistence type="inferred from homology"/>
<sequence length="197" mass="22619">MKKLNSSEFRQMFLDFFKEHGHMVLPSASLIPQDDPTLLWINSGVATMKKYFDGSVVPKNHRITSSQKSIRTNDIENVGKTARHQTFFEMLGNFSVGDYFRDQAIPWAWEFLTSPKWLDLPKDKLYCTVYPKDTDSFNVWVKAGMPADHIVKLEDNFWDIGEGPCGPDTEIFYDRGQENNDVAEDDPENFPGGENAR</sequence>
<dbReference type="GO" id="GO:0004813">
    <property type="term" value="F:alanine-tRNA ligase activity"/>
    <property type="evidence" value="ECO:0007669"/>
    <property type="project" value="UniProtKB-EC"/>
</dbReference>
<evidence type="ECO:0000256" key="5">
    <source>
        <dbReference type="ARBA" id="ARBA00022598"/>
    </source>
</evidence>
<dbReference type="AlphaFoldDB" id="A0A9E2KTI2"/>
<reference evidence="13" key="2">
    <citation type="submission" date="2021-04" db="EMBL/GenBank/DDBJ databases">
        <authorList>
            <person name="Gilroy R."/>
        </authorList>
    </citation>
    <scope>NUCLEOTIDE SEQUENCE</scope>
    <source>
        <strain evidence="13">F6-686</strain>
    </source>
</reference>
<evidence type="ECO:0000256" key="4">
    <source>
        <dbReference type="ARBA" id="ARBA00022555"/>
    </source>
</evidence>
<dbReference type="GO" id="GO:0006419">
    <property type="term" value="P:alanyl-tRNA aminoacylation"/>
    <property type="evidence" value="ECO:0007669"/>
    <property type="project" value="InterPro"/>
</dbReference>
<evidence type="ECO:0000256" key="6">
    <source>
        <dbReference type="ARBA" id="ARBA00022741"/>
    </source>
</evidence>
<accession>A0A9E2KTI2</accession>
<keyword evidence="7" id="KW-0067">ATP-binding</keyword>
<dbReference type="InterPro" id="IPR050058">
    <property type="entry name" value="Ala-tRNA_ligase"/>
</dbReference>
<keyword evidence="8" id="KW-0694">RNA-binding</keyword>
<dbReference type="InterPro" id="IPR018164">
    <property type="entry name" value="Ala-tRNA-synth_IIc_N"/>
</dbReference>
<keyword evidence="9" id="KW-0648">Protein biosynthesis</keyword>
<evidence type="ECO:0000256" key="1">
    <source>
        <dbReference type="ARBA" id="ARBA00008226"/>
    </source>
</evidence>
<evidence type="ECO:0000259" key="12">
    <source>
        <dbReference type="PROSITE" id="PS50860"/>
    </source>
</evidence>
<keyword evidence="5 13" id="KW-0436">Ligase</keyword>
<comment type="similarity">
    <text evidence="1">Belongs to the class-II aminoacyl-tRNA synthetase family.</text>
</comment>
<dbReference type="GO" id="GO:0000049">
    <property type="term" value="F:tRNA binding"/>
    <property type="evidence" value="ECO:0007669"/>
    <property type="project" value="UniProtKB-KW"/>
</dbReference>
<protein>
    <recommendedName>
        <fullName evidence="2">alanine--tRNA ligase</fullName>
        <ecNumber evidence="2">6.1.1.7</ecNumber>
    </recommendedName>
</protein>
<evidence type="ECO:0000256" key="7">
    <source>
        <dbReference type="ARBA" id="ARBA00022840"/>
    </source>
</evidence>